<dbReference type="Pfam" id="PF12643">
    <property type="entry name" value="MazG-like"/>
    <property type="match status" value="1"/>
</dbReference>
<dbReference type="InterPro" id="IPR025984">
    <property type="entry name" value="DCTPP"/>
</dbReference>
<keyword evidence="1" id="KW-0460">Magnesium</keyword>
<keyword evidence="1" id="KW-0378">Hydrolase</keyword>
<gene>
    <name evidence="3" type="ORF">SNE40_003731</name>
</gene>
<comment type="function">
    <text evidence="1">Hydrolyzes deoxynucleoside triphosphates (dNTPs) to the corresponding nucleoside monophosphates. Has a strong preference for dCTP and its analogs including 5-iodo-dCTP and 5-methyl-dCTP for which it may even have a higher efficiency. May protect DNA or RNA against the incorporation of these genotoxic nucleotide analogs through their catabolism.</text>
</comment>
<dbReference type="AlphaFoldDB" id="A0AAN8KC01"/>
<comment type="cofactor">
    <cofactor evidence="1">
        <name>Mg(2+)</name>
        <dbReference type="ChEBI" id="CHEBI:18420"/>
    </cofactor>
</comment>
<comment type="subunit">
    <text evidence="1">Homotetramer.</text>
</comment>
<feature type="region of interest" description="Disordered" evidence="2">
    <location>
        <begin position="1"/>
        <end position="35"/>
    </location>
</feature>
<comment type="caution">
    <text evidence="3">The sequence shown here is derived from an EMBL/GenBank/DDBJ whole genome shotgun (WGS) entry which is preliminary data.</text>
</comment>
<dbReference type="EC" id="3.6.1.12" evidence="1"/>
<dbReference type="GO" id="GO:0000287">
    <property type="term" value="F:magnesium ion binding"/>
    <property type="evidence" value="ECO:0007669"/>
    <property type="project" value="UniProtKB-UniRule"/>
</dbReference>
<dbReference type="EMBL" id="JAZGQO010000002">
    <property type="protein sequence ID" value="KAK6192223.1"/>
    <property type="molecule type" value="Genomic_DNA"/>
</dbReference>
<dbReference type="GO" id="GO:0006253">
    <property type="term" value="P:dCTP catabolic process"/>
    <property type="evidence" value="ECO:0007669"/>
    <property type="project" value="UniProtKB-UniRule"/>
</dbReference>
<dbReference type="Gene3D" id="1.10.287.1080">
    <property type="entry name" value="MazG-like"/>
    <property type="match status" value="1"/>
</dbReference>
<dbReference type="SUPFAM" id="SSF101386">
    <property type="entry name" value="all-alpha NTP pyrophosphatases"/>
    <property type="match status" value="1"/>
</dbReference>
<evidence type="ECO:0000313" key="4">
    <source>
        <dbReference type="Proteomes" id="UP001347796"/>
    </source>
</evidence>
<dbReference type="PANTHER" id="PTHR46523:SF1">
    <property type="entry name" value="DCTP PYROPHOSPHATASE 1"/>
    <property type="match status" value="1"/>
</dbReference>
<protein>
    <recommendedName>
        <fullName evidence="1">dCTP pyrophosphatase 1</fullName>
        <ecNumber evidence="1">3.6.1.12</ecNumber>
    </recommendedName>
</protein>
<organism evidence="3 4">
    <name type="scientific">Patella caerulea</name>
    <name type="common">Rayed Mediterranean limpet</name>
    <dbReference type="NCBI Taxonomy" id="87958"/>
    <lineage>
        <taxon>Eukaryota</taxon>
        <taxon>Metazoa</taxon>
        <taxon>Spiralia</taxon>
        <taxon>Lophotrochozoa</taxon>
        <taxon>Mollusca</taxon>
        <taxon>Gastropoda</taxon>
        <taxon>Patellogastropoda</taxon>
        <taxon>Patelloidea</taxon>
        <taxon>Patellidae</taxon>
        <taxon>Patella</taxon>
    </lineage>
</organism>
<sequence length="161" mass="18639">MSDTHNSSIPKKIKLDATSPPVLENEHNSNASNNDVDEFKFSNELSLETIRQIQQEFCKERNWDQYHSPRNILLALIGEVGELSEIFQWKGEVKEGLPDFSKKEKDHVGQEMSDVLIYLIRMADRCKIDLSTAVTDKIRQNKLKYPADKVFGKSQKYTEYD</sequence>
<dbReference type="CDD" id="cd11537">
    <property type="entry name" value="NTP-PPase_RS21-C6_like"/>
    <property type="match status" value="1"/>
</dbReference>
<comment type="subcellular location">
    <subcellularLocation>
        <location evidence="1">Cytoplasm</location>
        <location evidence="1">Cytosol</location>
    </subcellularLocation>
</comment>
<dbReference type="PANTHER" id="PTHR46523">
    <property type="entry name" value="DCTP PYROPHOSPHATASE 1"/>
    <property type="match status" value="1"/>
</dbReference>
<dbReference type="GO" id="GO:0042262">
    <property type="term" value="P:DNA protection"/>
    <property type="evidence" value="ECO:0007669"/>
    <property type="project" value="UniProtKB-UniRule"/>
</dbReference>
<keyword evidence="4" id="KW-1185">Reference proteome</keyword>
<dbReference type="GO" id="GO:0005829">
    <property type="term" value="C:cytosol"/>
    <property type="evidence" value="ECO:0007669"/>
    <property type="project" value="UniProtKB-SubCell"/>
</dbReference>
<evidence type="ECO:0000256" key="1">
    <source>
        <dbReference type="PIRNR" id="PIRNR029826"/>
    </source>
</evidence>
<accession>A0AAN8KC01</accession>
<comment type="catalytic activity">
    <reaction evidence="1">
        <text>dCTP + H2O = dCMP + diphosphate + H(+)</text>
        <dbReference type="Rhea" id="RHEA:22636"/>
        <dbReference type="ChEBI" id="CHEBI:15377"/>
        <dbReference type="ChEBI" id="CHEBI:15378"/>
        <dbReference type="ChEBI" id="CHEBI:33019"/>
        <dbReference type="ChEBI" id="CHEBI:57566"/>
        <dbReference type="ChEBI" id="CHEBI:61481"/>
        <dbReference type="EC" id="3.6.1.12"/>
    </reaction>
</comment>
<dbReference type="GO" id="GO:0047840">
    <property type="term" value="F:dCTP diphosphatase activity"/>
    <property type="evidence" value="ECO:0007669"/>
    <property type="project" value="UniProtKB-UniRule"/>
</dbReference>
<dbReference type="InterPro" id="IPR052555">
    <property type="entry name" value="dCTP_Pyrophosphatase"/>
</dbReference>
<evidence type="ECO:0000313" key="3">
    <source>
        <dbReference type="EMBL" id="KAK6192223.1"/>
    </source>
</evidence>
<reference evidence="3 4" key="1">
    <citation type="submission" date="2024-01" db="EMBL/GenBank/DDBJ databases">
        <title>The genome of the rayed Mediterranean limpet Patella caerulea (Linnaeus, 1758).</title>
        <authorList>
            <person name="Anh-Thu Weber A."/>
            <person name="Halstead-Nussloch G."/>
        </authorList>
    </citation>
    <scope>NUCLEOTIDE SEQUENCE [LARGE SCALE GENOMIC DNA]</scope>
    <source>
        <strain evidence="3">AATW-2023a</strain>
        <tissue evidence="3">Whole specimen</tissue>
    </source>
</reference>
<evidence type="ECO:0000256" key="2">
    <source>
        <dbReference type="SAM" id="MobiDB-lite"/>
    </source>
</evidence>
<dbReference type="Proteomes" id="UP001347796">
    <property type="component" value="Unassembled WGS sequence"/>
</dbReference>
<keyword evidence="1" id="KW-0479">Metal-binding</keyword>
<name>A0AAN8KC01_PATCE</name>
<keyword evidence="1" id="KW-0963">Cytoplasm</keyword>
<proteinExistence type="predicted"/>